<sequence>MAGCEQRVKLKPSHRSPGLWENCLPGNWSLVPKMLGTTGLMDRGAYMSEARKVPERHLTKRQMKHGGRPGFALAARGRCQLQQGIKSGYQGNQQRGPPTQPL</sequence>
<reference evidence="1" key="2">
    <citation type="submission" date="2025-03" db="EMBL/GenBank/DDBJ databases">
        <authorList>
            <consortium name="ELIXIR-Norway"/>
            <consortium name="Elixir Norway"/>
        </authorList>
    </citation>
    <scope>NUCLEOTIDE SEQUENCE</scope>
</reference>
<evidence type="ECO:0000313" key="2">
    <source>
        <dbReference type="Proteomes" id="UP001162501"/>
    </source>
</evidence>
<organism evidence="1 2">
    <name type="scientific">Rangifer tarandus platyrhynchus</name>
    <name type="common">Svalbard reindeer</name>
    <dbReference type="NCBI Taxonomy" id="3082113"/>
    <lineage>
        <taxon>Eukaryota</taxon>
        <taxon>Metazoa</taxon>
        <taxon>Chordata</taxon>
        <taxon>Craniata</taxon>
        <taxon>Vertebrata</taxon>
        <taxon>Euteleostomi</taxon>
        <taxon>Mammalia</taxon>
        <taxon>Eutheria</taxon>
        <taxon>Laurasiatheria</taxon>
        <taxon>Artiodactyla</taxon>
        <taxon>Ruminantia</taxon>
        <taxon>Pecora</taxon>
        <taxon>Cervidae</taxon>
        <taxon>Odocoileinae</taxon>
        <taxon>Rangifer</taxon>
    </lineage>
</organism>
<evidence type="ECO:0000313" key="1">
    <source>
        <dbReference type="EMBL" id="CAN0453240.1"/>
    </source>
</evidence>
<dbReference type="Proteomes" id="UP001162501">
    <property type="component" value="Chromosome 3"/>
</dbReference>
<dbReference type="EMBL" id="OX596087">
    <property type="protein sequence ID" value="CAN0453240.1"/>
    <property type="molecule type" value="Genomic_DNA"/>
</dbReference>
<reference evidence="1" key="1">
    <citation type="submission" date="2023-05" db="EMBL/GenBank/DDBJ databases">
        <authorList>
            <consortium name="ELIXIR-Norway"/>
        </authorList>
    </citation>
    <scope>NUCLEOTIDE SEQUENCE</scope>
</reference>
<gene>
    <name evidence="1" type="ORF">MRATA1EN22A_LOCUS19761</name>
</gene>
<name>A0AC59ZLA5_RANTA</name>
<accession>A0AC59ZLA5</accession>
<proteinExistence type="predicted"/>
<protein>
    <submittedName>
        <fullName evidence="1">Uncharacterized protein</fullName>
    </submittedName>
</protein>